<dbReference type="Pfam" id="PF09379">
    <property type="entry name" value="FERM_N"/>
    <property type="match status" value="1"/>
</dbReference>
<dbReference type="InterPro" id="IPR029071">
    <property type="entry name" value="Ubiquitin-like_domsf"/>
</dbReference>
<dbReference type="SUPFAM" id="SSF50729">
    <property type="entry name" value="PH domain-like"/>
    <property type="match status" value="1"/>
</dbReference>
<dbReference type="PANTHER" id="PTHR13429">
    <property type="entry name" value="FERM DOMAIN (PROTEIN4.1-EZRIN-RADIXIN-MOESIN) FAMILY"/>
    <property type="match status" value="1"/>
</dbReference>
<feature type="compositionally biased region" description="Pro residues" evidence="1">
    <location>
        <begin position="559"/>
        <end position="571"/>
    </location>
</feature>
<feature type="region of interest" description="Disordered" evidence="1">
    <location>
        <begin position="1259"/>
        <end position="1283"/>
    </location>
</feature>
<dbReference type="Pfam" id="PF09380">
    <property type="entry name" value="FERM_C"/>
    <property type="match status" value="1"/>
</dbReference>
<feature type="compositionally biased region" description="Polar residues" evidence="1">
    <location>
        <begin position="971"/>
        <end position="987"/>
    </location>
</feature>
<feature type="compositionally biased region" description="Low complexity" evidence="1">
    <location>
        <begin position="1008"/>
        <end position="1020"/>
    </location>
</feature>
<dbReference type="InterPro" id="IPR041781">
    <property type="entry name" value="FRMD6-FERM_C"/>
</dbReference>
<dbReference type="SMART" id="SM01196">
    <property type="entry name" value="FERM_C"/>
    <property type="match status" value="1"/>
</dbReference>
<dbReference type="InterPro" id="IPR018980">
    <property type="entry name" value="FERM_PH-like_C"/>
</dbReference>
<accession>A0A1S3I7Y5</accession>
<dbReference type="Gene3D" id="3.10.20.90">
    <property type="entry name" value="Phosphatidylinositol 3-kinase Catalytic Subunit, Chain A, domain 1"/>
    <property type="match status" value="1"/>
</dbReference>
<dbReference type="OrthoDB" id="5957665at2759"/>
<dbReference type="InterPro" id="IPR000299">
    <property type="entry name" value="FERM_domain"/>
</dbReference>
<dbReference type="SMART" id="SM00295">
    <property type="entry name" value="B41"/>
    <property type="match status" value="1"/>
</dbReference>
<feature type="region of interest" description="Disordered" evidence="1">
    <location>
        <begin position="953"/>
        <end position="1089"/>
    </location>
</feature>
<dbReference type="Gene3D" id="2.30.29.30">
    <property type="entry name" value="Pleckstrin-homology domain (PH domain)/Phosphotyrosine-binding domain (PTB)"/>
    <property type="match status" value="1"/>
</dbReference>
<name>A0A1S3I7Y5_LINAN</name>
<dbReference type="SUPFAM" id="SSF47031">
    <property type="entry name" value="Second domain of FERM"/>
    <property type="match status" value="1"/>
</dbReference>
<dbReference type="PRINTS" id="PR00935">
    <property type="entry name" value="BAND41"/>
</dbReference>
<dbReference type="InterPro" id="IPR047145">
    <property type="entry name" value="FRMD6-like"/>
</dbReference>
<dbReference type="GO" id="GO:0035332">
    <property type="term" value="P:positive regulation of hippo signaling"/>
    <property type="evidence" value="ECO:0007669"/>
    <property type="project" value="TreeGrafter"/>
</dbReference>
<dbReference type="InterPro" id="IPR019748">
    <property type="entry name" value="FERM_central"/>
</dbReference>
<feature type="region of interest" description="Disordered" evidence="1">
    <location>
        <begin position="407"/>
        <end position="429"/>
    </location>
</feature>
<dbReference type="InterPro" id="IPR035963">
    <property type="entry name" value="FERM_2"/>
</dbReference>
<dbReference type="GO" id="GO:0098592">
    <property type="term" value="C:cytoplasmic side of apical plasma membrane"/>
    <property type="evidence" value="ECO:0007669"/>
    <property type="project" value="TreeGrafter"/>
</dbReference>
<dbReference type="STRING" id="7574.A0A1S3I7Y5"/>
<dbReference type="CDD" id="cd17101">
    <property type="entry name" value="FERM_F1_PTPN13_like"/>
    <property type="match status" value="1"/>
</dbReference>
<feature type="compositionally biased region" description="Polar residues" evidence="1">
    <location>
        <begin position="994"/>
        <end position="1007"/>
    </location>
</feature>
<dbReference type="Pfam" id="PF00373">
    <property type="entry name" value="FERM_M"/>
    <property type="match status" value="1"/>
</dbReference>
<feature type="compositionally biased region" description="Low complexity" evidence="1">
    <location>
        <begin position="518"/>
        <end position="540"/>
    </location>
</feature>
<feature type="region of interest" description="Disordered" evidence="1">
    <location>
        <begin position="512"/>
        <end position="637"/>
    </location>
</feature>
<evidence type="ECO:0000259" key="2">
    <source>
        <dbReference type="PROSITE" id="PS50057"/>
    </source>
</evidence>
<feature type="domain" description="FERM" evidence="2">
    <location>
        <begin position="18"/>
        <end position="323"/>
    </location>
</feature>
<feature type="compositionally biased region" description="Polar residues" evidence="1">
    <location>
        <begin position="1029"/>
        <end position="1039"/>
    </location>
</feature>
<dbReference type="RefSeq" id="XP_013394308.1">
    <property type="nucleotide sequence ID" value="XM_013538854.2"/>
</dbReference>
<dbReference type="SUPFAM" id="SSF54236">
    <property type="entry name" value="Ubiquitin-like"/>
    <property type="match status" value="1"/>
</dbReference>
<dbReference type="Proteomes" id="UP000085678">
    <property type="component" value="Unplaced"/>
</dbReference>
<dbReference type="InterPro" id="IPR018979">
    <property type="entry name" value="FERM_N"/>
</dbReference>
<evidence type="ECO:0000256" key="1">
    <source>
        <dbReference type="SAM" id="MobiDB-lite"/>
    </source>
</evidence>
<keyword evidence="3" id="KW-1185">Reference proteome</keyword>
<dbReference type="KEGG" id="lak:106161825"/>
<feature type="compositionally biased region" description="Polar residues" evidence="1">
    <location>
        <begin position="541"/>
        <end position="550"/>
    </location>
</feature>
<protein>
    <submittedName>
        <fullName evidence="4 5">Uncharacterized protein LOC106161825</fullName>
    </submittedName>
</protein>
<feature type="compositionally biased region" description="Low complexity" evidence="1">
    <location>
        <begin position="1261"/>
        <end position="1271"/>
    </location>
</feature>
<dbReference type="InterPro" id="IPR011993">
    <property type="entry name" value="PH-like_dom_sf"/>
</dbReference>
<dbReference type="CDD" id="cd13185">
    <property type="entry name" value="FERM_C_FRMD1_FRMD6"/>
    <property type="match status" value="1"/>
</dbReference>
<dbReference type="Gene3D" id="1.20.80.10">
    <property type="match status" value="1"/>
</dbReference>
<feature type="compositionally biased region" description="Low complexity" evidence="1">
    <location>
        <begin position="1040"/>
        <end position="1068"/>
    </location>
</feature>
<feature type="compositionally biased region" description="Low complexity" evidence="1">
    <location>
        <begin position="614"/>
        <end position="631"/>
    </location>
</feature>
<dbReference type="CDD" id="cd14473">
    <property type="entry name" value="FERM_B-lobe"/>
    <property type="match status" value="1"/>
</dbReference>
<reference evidence="4 5" key="1">
    <citation type="submission" date="2025-04" db="UniProtKB">
        <authorList>
            <consortium name="RefSeq"/>
        </authorList>
    </citation>
    <scope>IDENTIFICATION</scope>
    <source>
        <tissue evidence="4 5">Gonads</tissue>
    </source>
</reference>
<dbReference type="InterPro" id="IPR019749">
    <property type="entry name" value="Band_41_domain"/>
</dbReference>
<dbReference type="GeneID" id="106161825"/>
<proteinExistence type="predicted"/>
<evidence type="ECO:0000313" key="4">
    <source>
        <dbReference type="RefSeq" id="XP_013394308.1"/>
    </source>
</evidence>
<evidence type="ECO:0000313" key="3">
    <source>
        <dbReference type="Proteomes" id="UP000085678"/>
    </source>
</evidence>
<dbReference type="RefSeq" id="XP_013394309.1">
    <property type="nucleotide sequence ID" value="XM_013538855.2"/>
</dbReference>
<organism evidence="3 4">
    <name type="scientific">Lingula anatina</name>
    <name type="common">Brachiopod</name>
    <name type="synonym">Lingula unguis</name>
    <dbReference type="NCBI Taxonomy" id="7574"/>
    <lineage>
        <taxon>Eukaryota</taxon>
        <taxon>Metazoa</taxon>
        <taxon>Spiralia</taxon>
        <taxon>Lophotrochozoa</taxon>
        <taxon>Brachiopoda</taxon>
        <taxon>Linguliformea</taxon>
        <taxon>Lingulata</taxon>
        <taxon>Lingulida</taxon>
        <taxon>Linguloidea</taxon>
        <taxon>Lingulidae</taxon>
        <taxon>Lingula</taxon>
    </lineage>
</organism>
<sequence>MRQSFRTNQSSGPGAGKKVVNVVLLNKEELEIYVEPKGKVQDVFNQVCEYLSLRENEYFGLAQLIDGEFHFLDPECKLTKYTPKCWKSGNGCDSSGKPAFTLYFKVQFYVDHELLLRERICRHHYYLQLRENFNHYCQLCTEERCFLLASYALQADLGNFLGRKHSGQYFDPRAYFPAWVLDKRGLEYIVEHMPSIHRDLRGMTKSEAQLHFVKESSVSPAAHNLHFYRLKKRKNEDPGSIWLGICAKGIEIYEEDEKGLKSMLTSFQWPNIGKLYFEKKKFEIRAVGVPDQRKFTYYTGSDERSKYLLQLCRSTHMFQMAIQPKLAEIQHLEAEDKRRSYRESYIYSDTSDLAWEQEQASISSNMSLQNITTLPKKGDPRISVISNTSSNTTSGIVSDKMHISFDDSEVEDREGENAPDSSKRDSYLKSHSSIDSLACSSSIASKESGRRLRLLQLMSGDSGRGYSVPVSPEHGAPVPLVSQAGQPNRTGAATTNCGVHPSSIAEIPVVTSQQVPISSHPGGSGSSATTSISTRTPTPTVANASVQGNTAVDVHRESPPPLPPPLPPPPSSSALLQSAKRDQSGQGSGRWEGEQGNSRAGVGKGILQTETLPSSQGGASSRNSSGRSQKSVTFASAPVLEQRTVTTLTASSPSSHGYDGQEHLYENLPCHEADKTQIVQHVDPGQLNYHQVQGQQNHQGNQFYVNGIGQGHLMGQGHQMGQVQGHPVGQVQGHPVGQVQGHPGMTSDAIQKAQYYYATHPANMEMSSYYMPVDYGHMNNNLPSYSEVMEQKTVTVSPDTQYTLSANPALSVKPVSIASGVAHSRPVVTKHYATVPGNNNIKQFATGPEEAPHQGRVPRQYATVPAGPVGGVTATYASNTANDHTTAASPRGVSKQYATVPGEPMGHSYNVIGSGNGNTMGAANAGPATGGYSGNLLPRGPLGAALGSHRMVTATPTQSNGPYAGMPQSHVGEQQLSSHQGPASMLNNLAPGGVTQQKLPTVSKPKTQQQAVQQPGRQQQSPSDRLPQGNRQQMMPGNGQQQQQQQQQQQHLTSLQQQKKQQQQQQQLGAVNRAKQATASEKKLGIPEIVQEDDDTAEGEEGAQHPDIDQIREQIDHMSLPLLKALCNDKSLVPNSRSGNCSCHGSCSDILNPSAHQHYHGPDPKRLSASYAINSEPQFLAPSPARPISWHSETFDLDKQLQAFRKMQECGMHGQCFQMKCADYKLLTEPSSAVMTSYSTPRQDTPVRGTQPQRQIFPMKLSSGGLNSSSSEQLAHTSAYGLA</sequence>
<dbReference type="PANTHER" id="PTHR13429:SF5">
    <property type="entry name" value="PROTEIN EXPANDED"/>
    <property type="match status" value="1"/>
</dbReference>
<dbReference type="InterPro" id="IPR014352">
    <property type="entry name" value="FERM/acyl-CoA-bd_prot_sf"/>
</dbReference>
<gene>
    <name evidence="4 5" type="primary">LOC106161825</name>
</gene>
<dbReference type="PROSITE" id="PS50057">
    <property type="entry name" value="FERM_3"/>
    <property type="match status" value="1"/>
</dbReference>
<evidence type="ECO:0000313" key="5">
    <source>
        <dbReference type="RefSeq" id="XP_013394309.1"/>
    </source>
</evidence>